<feature type="region of interest" description="Disordered" evidence="4">
    <location>
        <begin position="569"/>
        <end position="600"/>
    </location>
</feature>
<protein>
    <recommendedName>
        <fullName evidence="7">Pentatricopeptide repeat-containing protein</fullName>
    </recommendedName>
</protein>
<organism evidence="5 6">
    <name type="scientific">Miscanthus lutarioriparius</name>
    <dbReference type="NCBI Taxonomy" id="422564"/>
    <lineage>
        <taxon>Eukaryota</taxon>
        <taxon>Viridiplantae</taxon>
        <taxon>Streptophyta</taxon>
        <taxon>Embryophyta</taxon>
        <taxon>Tracheophyta</taxon>
        <taxon>Spermatophyta</taxon>
        <taxon>Magnoliopsida</taxon>
        <taxon>Liliopsida</taxon>
        <taxon>Poales</taxon>
        <taxon>Poaceae</taxon>
        <taxon>PACMAD clade</taxon>
        <taxon>Panicoideae</taxon>
        <taxon>Andropogonodae</taxon>
        <taxon>Andropogoneae</taxon>
        <taxon>Saccharinae</taxon>
        <taxon>Miscanthus</taxon>
    </lineage>
</organism>
<comment type="caution">
    <text evidence="5">The sequence shown here is derived from an EMBL/GenBank/DDBJ whole genome shotgun (WGS) entry which is preliminary data.</text>
</comment>
<keyword evidence="1" id="KW-0677">Repeat</keyword>
<sequence>MALSKPLLSRLLPLPLRLRPQACFLCLATPTSTPTPAPIDDAHAPADAAAERRRRKRRLRVEPPLSRGPAPQRAPGAPRPASNPNAPKIPEPASVLSGKRLDLHRRILTLIRENDLDEAALLTRHSIYSNCRPTVFTCNAVLAALLRQARYADLLSLHRFVTQASVAPTVATYNLLLQAYCDCRRPDVALEHFRLLLKDDSPVLPSPTTYRILARSLAENGKLDQALELKDGMLERGLIAPDTQVYAFIMGGFVNAGDGDKAVSLYEELKEKLGGEPILDGVVYGNLMKGYFLKGMEKEAMYCYAEVLGEGSKVRFSAVSYNMVLDVLGRNGRLEDALKLFDRMCMEHDPPRTIAVNLGSFNVMVDAYCRAERFQDAIEVFGKMAEKRCAPDALSYNNLIDWLGKNDLVGEAEGLYKDMGEQGVNPDEYTYVLLIESCFKVDRVEDAVAYFNKMFDAGLRPNANAFNKVIGGLVKVDRLSEAQGFFDMMPEKEVKPNIASYELLFKAYIDAARLDDAIKIAKGILLDESVVFSDEMKALLEEALDKEGRDGEMAKLYEDVEREKEEAAARAAEEKARAEALAKEEEETKKAEAKAKEEAAARASRAAIEAVLGRKKEAEKQEPVDGLNVEEAEVVESNNDTSDASGELSEGDEQKKQESAEASSCS</sequence>
<name>A0A811NZZ3_9POAL</name>
<feature type="compositionally biased region" description="Basic and acidic residues" evidence="4">
    <location>
        <begin position="613"/>
        <end position="623"/>
    </location>
</feature>
<evidence type="ECO:0000256" key="4">
    <source>
        <dbReference type="SAM" id="MobiDB-lite"/>
    </source>
</evidence>
<accession>A0A811NZZ3</accession>
<dbReference type="Gene3D" id="1.25.40.10">
    <property type="entry name" value="Tetratricopeptide repeat domain"/>
    <property type="match status" value="4"/>
</dbReference>
<dbReference type="NCBIfam" id="TIGR00756">
    <property type="entry name" value="PPR"/>
    <property type="match status" value="5"/>
</dbReference>
<evidence type="ECO:0000313" key="6">
    <source>
        <dbReference type="Proteomes" id="UP000604825"/>
    </source>
</evidence>
<dbReference type="PANTHER" id="PTHR47937:SF5">
    <property type="entry name" value="PENTATRICOPEPTIDE REPEAT-CONTAINING PROTEIN"/>
    <property type="match status" value="1"/>
</dbReference>
<feature type="repeat" description="PPR" evidence="3">
    <location>
        <begin position="317"/>
        <end position="351"/>
    </location>
</feature>
<dbReference type="PROSITE" id="PS51375">
    <property type="entry name" value="PPR"/>
    <property type="match status" value="7"/>
</dbReference>
<feature type="repeat" description="PPR" evidence="3">
    <location>
        <begin position="462"/>
        <end position="496"/>
    </location>
</feature>
<dbReference type="AlphaFoldDB" id="A0A811NZZ3"/>
<dbReference type="PANTHER" id="PTHR47937">
    <property type="entry name" value="PLASTID TRANSCRIPTIONALLY ACTIVE CHROMOSOME 2-LIKE PROTEIN"/>
    <property type="match status" value="1"/>
</dbReference>
<gene>
    <name evidence="5" type="ORF">NCGR_LOCUS21165</name>
</gene>
<feature type="repeat" description="PPR" evidence="3">
    <location>
        <begin position="169"/>
        <end position="203"/>
    </location>
</feature>
<dbReference type="Pfam" id="PF01535">
    <property type="entry name" value="PPR"/>
    <property type="match status" value="5"/>
</dbReference>
<evidence type="ECO:0000256" key="2">
    <source>
        <dbReference type="ARBA" id="ARBA00022946"/>
    </source>
</evidence>
<feature type="repeat" description="PPR" evidence="3">
    <location>
        <begin position="427"/>
        <end position="461"/>
    </location>
</feature>
<evidence type="ECO:0000256" key="3">
    <source>
        <dbReference type="PROSITE-ProRule" id="PRU00708"/>
    </source>
</evidence>
<keyword evidence="6" id="KW-1185">Reference proteome</keyword>
<evidence type="ECO:0008006" key="7">
    <source>
        <dbReference type="Google" id="ProtNLM"/>
    </source>
</evidence>
<keyword evidence="2" id="KW-0809">Transit peptide</keyword>
<proteinExistence type="predicted"/>
<reference evidence="5" key="1">
    <citation type="submission" date="2020-10" db="EMBL/GenBank/DDBJ databases">
        <authorList>
            <person name="Han B."/>
            <person name="Lu T."/>
            <person name="Zhao Q."/>
            <person name="Huang X."/>
            <person name="Zhao Y."/>
        </authorList>
    </citation>
    <scope>NUCLEOTIDE SEQUENCE</scope>
</reference>
<feature type="region of interest" description="Disordered" evidence="4">
    <location>
        <begin position="613"/>
        <end position="666"/>
    </location>
</feature>
<dbReference type="InterPro" id="IPR052308">
    <property type="entry name" value="PPR_domain-containing"/>
</dbReference>
<evidence type="ECO:0000313" key="5">
    <source>
        <dbReference type="EMBL" id="CAD6231046.1"/>
    </source>
</evidence>
<dbReference type="EMBL" id="CAJGYO010000005">
    <property type="protein sequence ID" value="CAD6231046.1"/>
    <property type="molecule type" value="Genomic_DNA"/>
</dbReference>
<dbReference type="InterPro" id="IPR011990">
    <property type="entry name" value="TPR-like_helical_dom_sf"/>
</dbReference>
<feature type="repeat" description="PPR" evidence="3">
    <location>
        <begin position="392"/>
        <end position="426"/>
    </location>
</feature>
<dbReference type="SUPFAM" id="SSF81901">
    <property type="entry name" value="HCP-like"/>
    <property type="match status" value="1"/>
</dbReference>
<feature type="region of interest" description="Disordered" evidence="4">
    <location>
        <begin position="34"/>
        <end position="94"/>
    </location>
</feature>
<dbReference type="Pfam" id="PF13041">
    <property type="entry name" value="PPR_2"/>
    <property type="match status" value="2"/>
</dbReference>
<feature type="repeat" description="PPR" evidence="3">
    <location>
        <begin position="357"/>
        <end position="391"/>
    </location>
</feature>
<feature type="compositionally biased region" description="Low complexity" evidence="4">
    <location>
        <begin position="67"/>
        <end position="80"/>
    </location>
</feature>
<dbReference type="OrthoDB" id="185373at2759"/>
<dbReference type="Pfam" id="PF13812">
    <property type="entry name" value="PPR_3"/>
    <property type="match status" value="1"/>
</dbReference>
<feature type="repeat" description="PPR" evidence="3">
    <location>
        <begin position="206"/>
        <end position="240"/>
    </location>
</feature>
<dbReference type="Proteomes" id="UP000604825">
    <property type="component" value="Unassembled WGS sequence"/>
</dbReference>
<evidence type="ECO:0000256" key="1">
    <source>
        <dbReference type="ARBA" id="ARBA00022737"/>
    </source>
</evidence>
<dbReference type="InterPro" id="IPR002885">
    <property type="entry name" value="PPR_rpt"/>
</dbReference>